<name>F8PBR3_SERL9</name>
<gene>
    <name evidence="1" type="ORF">SERLADRAFT_443163</name>
</gene>
<dbReference type="GeneID" id="18815854"/>
<sequence length="79" mass="8900">MWNWGVELCRLADHEEHNPEYANGSGALDSESISFGDTGVLSSGTDMTMAQTQLTQYALFQGMFWIKKPLRVFSENCSY</sequence>
<dbReference type="KEGG" id="sla:SERLADRAFT_443163"/>
<dbReference type="EMBL" id="GL945443">
    <property type="protein sequence ID" value="EGO19701.1"/>
    <property type="molecule type" value="Genomic_DNA"/>
</dbReference>
<dbReference type="HOGENOM" id="CLU_2607480_0_0_1"/>
<evidence type="ECO:0000313" key="1">
    <source>
        <dbReference type="EMBL" id="EGO19701.1"/>
    </source>
</evidence>
<reference evidence="1" key="1">
    <citation type="submission" date="2011-04" db="EMBL/GenBank/DDBJ databases">
        <title>Evolution of plant cell wall degrading machinery underlies the functional diversity of forest fungi.</title>
        <authorList>
            <consortium name="US DOE Joint Genome Institute (JGI-PGF)"/>
            <person name="Eastwood D.C."/>
            <person name="Floudas D."/>
            <person name="Binder M."/>
            <person name="Majcherczyk A."/>
            <person name="Schneider P."/>
            <person name="Aerts A."/>
            <person name="Asiegbu F.O."/>
            <person name="Baker S.E."/>
            <person name="Barry K."/>
            <person name="Bendiksby M."/>
            <person name="Blumentritt M."/>
            <person name="Coutinho P.M."/>
            <person name="Cullen D."/>
            <person name="Cullen D."/>
            <person name="Gathman A."/>
            <person name="Goodell B."/>
            <person name="Henrissat B."/>
            <person name="Ihrmark K."/>
            <person name="Kauserud H."/>
            <person name="Kohler A."/>
            <person name="LaButti K."/>
            <person name="Lapidus A."/>
            <person name="Lavin J.L."/>
            <person name="Lee Y.-H."/>
            <person name="Lindquist E."/>
            <person name="Lilly W."/>
            <person name="Lucas S."/>
            <person name="Morin E."/>
            <person name="Murat C."/>
            <person name="Oguiza J.A."/>
            <person name="Park J."/>
            <person name="Pisabarro A.G."/>
            <person name="Riley R."/>
            <person name="Rosling A."/>
            <person name="Salamov A."/>
            <person name="Schmidt O."/>
            <person name="Schmutz J."/>
            <person name="Skrede I."/>
            <person name="Stenlid J."/>
            <person name="Wiebenga A."/>
            <person name="Xie X."/>
            <person name="Kues U."/>
            <person name="Hibbett D.S."/>
            <person name="Hoffmeister D."/>
            <person name="Hogberg N."/>
            <person name="Martin F."/>
            <person name="Grigoriev I.V."/>
            <person name="Watkinson S.C."/>
        </authorList>
    </citation>
    <scope>NUCLEOTIDE SEQUENCE</scope>
    <source>
        <strain evidence="1">S7.9</strain>
    </source>
</reference>
<dbReference type="RefSeq" id="XP_007323834.1">
    <property type="nucleotide sequence ID" value="XM_007323772.1"/>
</dbReference>
<dbReference type="Proteomes" id="UP000008064">
    <property type="component" value="Unassembled WGS sequence"/>
</dbReference>
<protein>
    <submittedName>
        <fullName evidence="1">Uncharacterized protein</fullName>
    </submittedName>
</protein>
<proteinExistence type="predicted"/>
<dbReference type="AlphaFoldDB" id="F8PBR3"/>
<organism>
    <name type="scientific">Serpula lacrymans var. lacrymans (strain S7.9)</name>
    <name type="common">Dry rot fungus</name>
    <dbReference type="NCBI Taxonomy" id="578457"/>
    <lineage>
        <taxon>Eukaryota</taxon>
        <taxon>Fungi</taxon>
        <taxon>Dikarya</taxon>
        <taxon>Basidiomycota</taxon>
        <taxon>Agaricomycotina</taxon>
        <taxon>Agaricomycetes</taxon>
        <taxon>Agaricomycetidae</taxon>
        <taxon>Boletales</taxon>
        <taxon>Coniophorineae</taxon>
        <taxon>Serpulaceae</taxon>
        <taxon>Serpula</taxon>
    </lineage>
</organism>
<accession>F8PBR3</accession>